<keyword evidence="5" id="KW-0378">Hydrolase</keyword>
<dbReference type="CDD" id="cd00063">
    <property type="entry name" value="FN3"/>
    <property type="match status" value="4"/>
</dbReference>
<evidence type="ECO:0000256" key="10">
    <source>
        <dbReference type="ARBA" id="ARBA00051722"/>
    </source>
</evidence>
<dbReference type="InterPro" id="IPR013151">
    <property type="entry name" value="Immunoglobulin_dom"/>
</dbReference>
<keyword evidence="3 13" id="KW-0812">Transmembrane</keyword>
<feature type="compositionally biased region" description="Basic and acidic residues" evidence="12">
    <location>
        <begin position="1255"/>
        <end position="1269"/>
    </location>
</feature>
<dbReference type="PANTHER" id="PTHR19134">
    <property type="entry name" value="RECEPTOR-TYPE TYROSINE-PROTEIN PHOSPHATASE"/>
    <property type="match status" value="1"/>
</dbReference>
<dbReference type="SUPFAM" id="SSF49265">
    <property type="entry name" value="Fibronectin type III"/>
    <property type="match status" value="2"/>
</dbReference>
<dbReference type="InterPro" id="IPR003599">
    <property type="entry name" value="Ig_sub"/>
</dbReference>
<feature type="region of interest" description="Disordered" evidence="12">
    <location>
        <begin position="1228"/>
        <end position="1269"/>
    </location>
</feature>
<evidence type="ECO:0000256" key="8">
    <source>
        <dbReference type="ARBA" id="ARBA00023136"/>
    </source>
</evidence>
<dbReference type="InterPro" id="IPR016130">
    <property type="entry name" value="Tyr_Pase_AS"/>
</dbReference>
<feature type="domain" description="Tyrosine-protein phosphatase" evidence="15">
    <location>
        <begin position="652"/>
        <end position="914"/>
    </location>
</feature>
<dbReference type="Pfam" id="PF00102">
    <property type="entry name" value="Y_phosphatase"/>
    <property type="match status" value="2"/>
</dbReference>
<name>A0A6B0VFK3_IXORI</name>
<dbReference type="SMART" id="SM00409">
    <property type="entry name" value="IG"/>
    <property type="match status" value="1"/>
</dbReference>
<dbReference type="InterPro" id="IPR050348">
    <property type="entry name" value="Protein-Tyr_Phosphatase"/>
</dbReference>
<feature type="domain" description="Tyrosine specific protein phosphatases" evidence="16">
    <location>
        <begin position="828"/>
        <end position="905"/>
    </location>
</feature>
<dbReference type="PROSITE" id="PS50056">
    <property type="entry name" value="TYR_PHOSPHATASE_2"/>
    <property type="match status" value="1"/>
</dbReference>
<dbReference type="FunFam" id="3.90.190.10:FF:000097">
    <property type="entry name" value="Tyrosine-protein phosphatase 99A"/>
    <property type="match status" value="1"/>
</dbReference>
<evidence type="ECO:0000256" key="5">
    <source>
        <dbReference type="ARBA" id="ARBA00022801"/>
    </source>
</evidence>
<dbReference type="InterPro" id="IPR007110">
    <property type="entry name" value="Ig-like_dom"/>
</dbReference>
<dbReference type="InterPro" id="IPR029021">
    <property type="entry name" value="Prot-tyrosine_phosphatase-like"/>
</dbReference>
<comment type="similarity">
    <text evidence="11">Belongs to the protein-tyrosine phosphatase family. Receptor class subfamily.</text>
</comment>
<dbReference type="PROSITE" id="PS00383">
    <property type="entry name" value="TYR_PHOSPHATASE_1"/>
    <property type="match status" value="1"/>
</dbReference>
<evidence type="ECO:0000256" key="4">
    <source>
        <dbReference type="ARBA" id="ARBA00022729"/>
    </source>
</evidence>
<dbReference type="Pfam" id="PF00047">
    <property type="entry name" value="ig"/>
    <property type="match status" value="1"/>
</dbReference>
<keyword evidence="4 14" id="KW-0732">Signal</keyword>
<feature type="compositionally biased region" description="Polar residues" evidence="12">
    <location>
        <begin position="1236"/>
        <end position="1252"/>
    </location>
</feature>
<comment type="subcellular location">
    <subcellularLocation>
        <location evidence="1">Membrane</location>
        <topology evidence="1">Single-pass type I membrane protein</topology>
    </subcellularLocation>
</comment>
<feature type="domain" description="Tyrosine-protein phosphatase" evidence="15">
    <location>
        <begin position="954"/>
        <end position="1223"/>
    </location>
</feature>
<dbReference type="PROSITE" id="PS50055">
    <property type="entry name" value="TYR_PHOSPHATASE_PTP"/>
    <property type="match status" value="2"/>
</dbReference>
<dbReference type="PROSITE" id="PS50835">
    <property type="entry name" value="IG_LIKE"/>
    <property type="match status" value="1"/>
</dbReference>
<evidence type="ECO:0000256" key="12">
    <source>
        <dbReference type="SAM" id="MobiDB-lite"/>
    </source>
</evidence>
<evidence type="ECO:0000256" key="9">
    <source>
        <dbReference type="ARBA" id="ARBA00023180"/>
    </source>
</evidence>
<feature type="domain" description="Fibronectin type-III" evidence="18">
    <location>
        <begin position="155"/>
        <end position="252"/>
    </location>
</feature>
<evidence type="ECO:0000256" key="2">
    <source>
        <dbReference type="ARBA" id="ARBA00013064"/>
    </source>
</evidence>
<evidence type="ECO:0000256" key="13">
    <source>
        <dbReference type="SAM" id="Phobius"/>
    </source>
</evidence>
<dbReference type="CDD" id="cd14549">
    <property type="entry name" value="R5-PTPc-1"/>
    <property type="match status" value="1"/>
</dbReference>
<dbReference type="Pfam" id="PF00041">
    <property type="entry name" value="fn3"/>
    <property type="match status" value="4"/>
</dbReference>
<protein>
    <recommendedName>
        <fullName evidence="2">protein-tyrosine-phosphatase</fullName>
        <ecNumber evidence="2">3.1.3.48</ecNumber>
    </recommendedName>
</protein>
<evidence type="ECO:0000256" key="11">
    <source>
        <dbReference type="ARBA" id="ARBA00061343"/>
    </source>
</evidence>
<dbReference type="SMART" id="SM00194">
    <property type="entry name" value="PTPc"/>
    <property type="match status" value="2"/>
</dbReference>
<feature type="chain" id="PRO_5025382835" description="protein-tyrosine-phosphatase" evidence="14">
    <location>
        <begin position="44"/>
        <end position="1269"/>
    </location>
</feature>
<evidence type="ECO:0000256" key="3">
    <source>
        <dbReference type="ARBA" id="ARBA00022692"/>
    </source>
</evidence>
<evidence type="ECO:0000256" key="7">
    <source>
        <dbReference type="ARBA" id="ARBA00022989"/>
    </source>
</evidence>
<accession>A0A6B0VFK3</accession>
<dbReference type="FunFam" id="2.60.40.10:FF:001528">
    <property type="entry name" value="Tyrosine-protein phosphatase 99A"/>
    <property type="match status" value="1"/>
</dbReference>
<keyword evidence="7 13" id="KW-1133">Transmembrane helix</keyword>
<dbReference type="PROSITE" id="PS50853">
    <property type="entry name" value="FN3"/>
    <property type="match status" value="4"/>
</dbReference>
<feature type="transmembrane region" description="Helical" evidence="13">
    <location>
        <begin position="572"/>
        <end position="597"/>
    </location>
</feature>
<evidence type="ECO:0000259" key="17">
    <source>
        <dbReference type="PROSITE" id="PS50835"/>
    </source>
</evidence>
<dbReference type="FunFam" id="3.90.190.10:FF:000068">
    <property type="entry name" value="receptor-type tyrosine-protein phosphatase zeta"/>
    <property type="match status" value="1"/>
</dbReference>
<comment type="catalytic activity">
    <reaction evidence="10">
        <text>O-phospho-L-tyrosyl-[protein] + H2O = L-tyrosyl-[protein] + phosphate</text>
        <dbReference type="Rhea" id="RHEA:10684"/>
        <dbReference type="Rhea" id="RHEA-COMP:10136"/>
        <dbReference type="Rhea" id="RHEA-COMP:20101"/>
        <dbReference type="ChEBI" id="CHEBI:15377"/>
        <dbReference type="ChEBI" id="CHEBI:43474"/>
        <dbReference type="ChEBI" id="CHEBI:46858"/>
        <dbReference type="ChEBI" id="CHEBI:61978"/>
        <dbReference type="EC" id="3.1.3.48"/>
    </reaction>
</comment>
<dbReference type="SUPFAM" id="SSF52799">
    <property type="entry name" value="(Phosphotyrosine protein) phosphatases II"/>
    <property type="match status" value="2"/>
</dbReference>
<feature type="domain" description="Ig-like" evidence="17">
    <location>
        <begin position="45"/>
        <end position="137"/>
    </location>
</feature>
<evidence type="ECO:0000256" key="14">
    <source>
        <dbReference type="SAM" id="SignalP"/>
    </source>
</evidence>
<evidence type="ECO:0000259" key="16">
    <source>
        <dbReference type="PROSITE" id="PS50056"/>
    </source>
</evidence>
<keyword evidence="8 13" id="KW-0472">Membrane</keyword>
<feature type="signal peptide" evidence="14">
    <location>
        <begin position="1"/>
        <end position="43"/>
    </location>
</feature>
<evidence type="ECO:0000313" key="19">
    <source>
        <dbReference type="EMBL" id="MXV00994.1"/>
    </source>
</evidence>
<evidence type="ECO:0000256" key="6">
    <source>
        <dbReference type="ARBA" id="ARBA00022912"/>
    </source>
</evidence>
<dbReference type="GO" id="GO:0048666">
    <property type="term" value="P:neuron development"/>
    <property type="evidence" value="ECO:0007669"/>
    <property type="project" value="UniProtKB-ARBA"/>
</dbReference>
<reference evidence="19" key="1">
    <citation type="submission" date="2019-12" db="EMBL/GenBank/DDBJ databases">
        <title>An insight into the sialome of adult female Ixodes ricinus ticks feeding for 6 days.</title>
        <authorList>
            <person name="Perner J."/>
            <person name="Ribeiro J.M.C."/>
        </authorList>
    </citation>
    <scope>NUCLEOTIDE SEQUENCE</scope>
    <source>
        <strain evidence="19">Semi-engorged</strain>
        <tissue evidence="19">Salivary glands</tissue>
    </source>
</reference>
<dbReference type="InterPro" id="IPR000387">
    <property type="entry name" value="Tyr_Pase_dom"/>
</dbReference>
<dbReference type="InterPro" id="IPR003595">
    <property type="entry name" value="Tyr_Pase_cat"/>
</dbReference>
<keyword evidence="9" id="KW-0325">Glycoprotein</keyword>
<feature type="domain" description="Fibronectin type-III" evidence="18">
    <location>
        <begin position="454"/>
        <end position="559"/>
    </location>
</feature>
<feature type="domain" description="Fibronectin type-III" evidence="18">
    <location>
        <begin position="257"/>
        <end position="353"/>
    </location>
</feature>
<dbReference type="InterPro" id="IPR003961">
    <property type="entry name" value="FN3_dom"/>
</dbReference>
<evidence type="ECO:0000259" key="18">
    <source>
        <dbReference type="PROSITE" id="PS50853"/>
    </source>
</evidence>
<evidence type="ECO:0000256" key="1">
    <source>
        <dbReference type="ARBA" id="ARBA00004479"/>
    </source>
</evidence>
<dbReference type="InterPro" id="IPR036116">
    <property type="entry name" value="FN3_sf"/>
</dbReference>
<dbReference type="EMBL" id="GIFC01018910">
    <property type="protein sequence ID" value="MXV00994.1"/>
    <property type="molecule type" value="Transcribed_RNA"/>
</dbReference>
<dbReference type="FunFam" id="2.60.40.10:FF:000999">
    <property type="entry name" value="Uncharacterized protein, isoform D"/>
    <property type="match status" value="1"/>
</dbReference>
<dbReference type="GO" id="GO:0004725">
    <property type="term" value="F:protein tyrosine phosphatase activity"/>
    <property type="evidence" value="ECO:0007669"/>
    <property type="project" value="UniProtKB-EC"/>
</dbReference>
<dbReference type="SMART" id="SM00404">
    <property type="entry name" value="PTPc_motif"/>
    <property type="match status" value="2"/>
</dbReference>
<dbReference type="InterPro" id="IPR036179">
    <property type="entry name" value="Ig-like_dom_sf"/>
</dbReference>
<dbReference type="AlphaFoldDB" id="A0A6B0VFK3"/>
<sequence>MRDRRKTVNCWTASGRCKSRSPAAILVVLVLEVSSLLPSPVGAVPAYDNGDGDGERLFVRVGGNATLACPDLPPGAGPPRHLLWWKEDRRLIEATRDRVTVAPDAGPRVSLLPGSSALVFRSVLTQDSGEYQCVVNNRQGRRGLVRLFVQDVPDPPGIPIVVGFTSRSVDLSWTSSPNSHHSVILHYIIHIRIGEKGDWDTMNKVMTSDNSTNFQVIGLKPFTVYSFRVLAVNAIGASKPSKESFYMVTLREVPEGKPTIVHAQNTSSSSVRIRWTAPARHTIHGEFEGYRITYRPRDRTQEESREIILRDSKQTQYTIRNLETFTQYLVSLQVFNPAGRGPAVVVPVMTDEGVPSSPVNLTAVRVTDTTVRLKWREPVRPNGVLQGYHVYFQPSRNGSSQQQRKTVSHPQPVEEYMLSGLKPFSFYDIWVKAFTQQHLGESSNLLKVQTDVQGPSAPVIVNLTCQSLDSLFLQWERPQTYYNRVDYYFVHYRSEEAWSFEEIAMAANDRLEHVMFIPNLTANTLYEVKVQGATRSIIDQTTVFKGQFSDSRKVLLQSKCQTFDGAYADPSLSAAVVAGVVCVSFALLLAIISFVLWKKYFQAAYYYLDDPPGNRASPQLSETFDDSEYASVHVSQWAKHVADLHADGDIGFSREYETFQHCTDPDLTSSYSQLNENKPKNRYINIVAYDHTRVILKPIPGQKKSSDYINANYIDGYHKSRAFIGTQGPLPATFDDYWRMVWEQRVCIIIMITNLVERGRRKCDMYWPKEGTETYGIIQVKLVQEIVMATYTIRTFAIKNIKVKKKQASERTVYQYHYTNWPDHGVPDHPLPVLSFVAKSSAANPPAAGPMIVHCSAGVGRTGTYIVLDAMLRQMRQRQSVNVYGFLRHIRQQRNYLVQTEEQYVFIHDALLEAIDSGDTEVGVSQLSRYVQSLQTAQVATTGAGDNEKSWSLLERQFKLVTMFKAKDFNVVSAVKPCNKAKNRSLNLIPIESHRVHITPKPGIDGSDYINATFLQGFNRLREFIVTQHPLMDTMADFWQMVWDHNSQTIVVLSVVDEKEHPQFWPDTDEEQDYGSFKVKPTGESVAPPVAEEKGALMPGEGGGLPSRDFILQSTQDDYELACRLLLCPGWPQSCSPLAKAFELVKEVGARQERDQNGPVVIVDRYGGTEAATFCCLSALYRQLEREKCVDVYMYAKLYHMRRPGIWKSQDDFLFLYRALESLLAASSSSDGSLNPVANSTTTTNGQLSSNGHAVKIEEVAGGKLESPD</sequence>
<dbReference type="PRINTS" id="PR00700">
    <property type="entry name" value="PRTYPHPHTASE"/>
</dbReference>
<dbReference type="InterPro" id="IPR013783">
    <property type="entry name" value="Ig-like_fold"/>
</dbReference>
<dbReference type="InterPro" id="IPR000242">
    <property type="entry name" value="PTP_cat"/>
</dbReference>
<dbReference type="FunFam" id="2.60.40.10:FF:001386">
    <property type="entry name" value="Receptor-type tyrosine-protein phosphatase gamma"/>
    <property type="match status" value="1"/>
</dbReference>
<evidence type="ECO:0000259" key="15">
    <source>
        <dbReference type="PROSITE" id="PS50055"/>
    </source>
</evidence>
<proteinExistence type="inferred from homology"/>
<dbReference type="Gene3D" id="2.60.40.10">
    <property type="entry name" value="Immunoglobulins"/>
    <property type="match status" value="5"/>
</dbReference>
<dbReference type="CDD" id="cd00096">
    <property type="entry name" value="Ig"/>
    <property type="match status" value="1"/>
</dbReference>
<dbReference type="FunFam" id="2.60.40.10:FF:002711">
    <property type="entry name" value="Receptor-type tyrosine-protein phosphatase gamma"/>
    <property type="match status" value="1"/>
</dbReference>
<keyword evidence="6" id="KW-0904">Protein phosphatase</keyword>
<dbReference type="Gene3D" id="3.90.190.10">
    <property type="entry name" value="Protein tyrosine phosphatase superfamily"/>
    <property type="match status" value="2"/>
</dbReference>
<dbReference type="GO" id="GO:0016020">
    <property type="term" value="C:membrane"/>
    <property type="evidence" value="ECO:0007669"/>
    <property type="project" value="UniProtKB-SubCell"/>
</dbReference>
<dbReference type="PANTHER" id="PTHR19134:SF525">
    <property type="entry name" value="TYROSINE-PROTEIN PHOSPHATASE DOMAIN-CONTAINING PROTEIN"/>
    <property type="match status" value="1"/>
</dbReference>
<organism evidence="19">
    <name type="scientific">Ixodes ricinus</name>
    <name type="common">Common tick</name>
    <name type="synonym">Acarus ricinus</name>
    <dbReference type="NCBI Taxonomy" id="34613"/>
    <lineage>
        <taxon>Eukaryota</taxon>
        <taxon>Metazoa</taxon>
        <taxon>Ecdysozoa</taxon>
        <taxon>Arthropoda</taxon>
        <taxon>Chelicerata</taxon>
        <taxon>Arachnida</taxon>
        <taxon>Acari</taxon>
        <taxon>Parasitiformes</taxon>
        <taxon>Ixodida</taxon>
        <taxon>Ixodoidea</taxon>
        <taxon>Ixodidae</taxon>
        <taxon>Ixodinae</taxon>
        <taxon>Ixodes</taxon>
    </lineage>
</organism>
<dbReference type="SMART" id="SM00060">
    <property type="entry name" value="FN3"/>
    <property type="match status" value="4"/>
</dbReference>
<dbReference type="SUPFAM" id="SSF48726">
    <property type="entry name" value="Immunoglobulin"/>
    <property type="match status" value="1"/>
</dbReference>
<dbReference type="EC" id="3.1.3.48" evidence="2"/>
<feature type="domain" description="Fibronectin type-III" evidence="18">
    <location>
        <begin position="357"/>
        <end position="453"/>
    </location>
</feature>